<dbReference type="GeneID" id="9681570"/>
<evidence type="ECO:0000313" key="2">
    <source>
        <dbReference type="EMBL" id="EEH59895.1"/>
    </source>
</evidence>
<feature type="compositionally biased region" description="Basic and acidic residues" evidence="1">
    <location>
        <begin position="33"/>
        <end position="45"/>
    </location>
</feature>
<reference evidence="2" key="1">
    <citation type="journal article" date="2009" name="Science">
        <title>Green evolution and dynamic adaptations revealed by genomes of the marine picoeukaryotes Micromonas.</title>
        <authorList>
            <person name="Worden A.Z."/>
            <person name="Lee J.H."/>
            <person name="Mock T."/>
            <person name="Rouze P."/>
            <person name="Simmons M.P."/>
            <person name="Aerts A.L."/>
            <person name="Allen A.E."/>
            <person name="Cuvelier M.L."/>
            <person name="Derelle E."/>
            <person name="Everett M.V."/>
            <person name="Foulon E."/>
            <person name="Grimwood J."/>
            <person name="Gundlach H."/>
            <person name="Henrissat B."/>
            <person name="Napoli C."/>
            <person name="McDonald S.M."/>
            <person name="Parker M.S."/>
            <person name="Rombauts S."/>
            <person name="Salamov A."/>
            <person name="Von Dassow P."/>
            <person name="Badger J.H."/>
            <person name="Coutinho P.M."/>
            <person name="Demir E."/>
            <person name="Dubchak I."/>
            <person name="Gentemann C."/>
            <person name="Eikrem W."/>
            <person name="Gready J.E."/>
            <person name="John U."/>
            <person name="Lanier W."/>
            <person name="Lindquist E.A."/>
            <person name="Lucas S."/>
            <person name="Mayer K.F."/>
            <person name="Moreau H."/>
            <person name="Not F."/>
            <person name="Otillar R."/>
            <person name="Panaud O."/>
            <person name="Pangilinan J."/>
            <person name="Paulsen I."/>
            <person name="Piegu B."/>
            <person name="Poliakov A."/>
            <person name="Robbens S."/>
            <person name="Schmutz J."/>
            <person name="Toulza E."/>
            <person name="Wyss T."/>
            <person name="Zelensky A."/>
            <person name="Zhou K."/>
            <person name="Armbrust E.V."/>
            <person name="Bhattacharya D."/>
            <person name="Goodenough U.W."/>
            <person name="Van de Peer Y."/>
            <person name="Grigoriev I.V."/>
        </authorList>
    </citation>
    <scope>NUCLEOTIDE SEQUENCE [LARGE SCALE GENOMIC DNA]</scope>
    <source>
        <strain evidence="2">CCMP1545</strain>
    </source>
</reference>
<sequence>MKHARSESACSIKVRVTTEDAVPKNARDWSKFHSRRLEASPDGRKRFALPPK</sequence>
<dbReference type="KEGG" id="mpp:MICPUCDRAFT_64908"/>
<evidence type="ECO:0000313" key="3">
    <source>
        <dbReference type="Proteomes" id="UP000001876"/>
    </source>
</evidence>
<organism evidence="3">
    <name type="scientific">Micromonas pusilla (strain CCMP1545)</name>
    <name type="common">Picoplanktonic green alga</name>
    <dbReference type="NCBI Taxonomy" id="564608"/>
    <lineage>
        <taxon>Eukaryota</taxon>
        <taxon>Viridiplantae</taxon>
        <taxon>Chlorophyta</taxon>
        <taxon>Mamiellophyceae</taxon>
        <taxon>Mamiellales</taxon>
        <taxon>Mamiellaceae</taxon>
        <taxon>Micromonas</taxon>
    </lineage>
</organism>
<feature type="region of interest" description="Disordered" evidence="1">
    <location>
        <begin position="33"/>
        <end position="52"/>
    </location>
</feature>
<dbReference type="EMBL" id="GG663736">
    <property type="protein sequence ID" value="EEH59895.1"/>
    <property type="molecule type" value="Genomic_DNA"/>
</dbReference>
<dbReference type="Proteomes" id="UP000001876">
    <property type="component" value="Unassembled WGS sequence"/>
</dbReference>
<keyword evidence="3" id="KW-1185">Reference proteome</keyword>
<gene>
    <name evidence="2" type="ORF">MICPUCDRAFT_64908</name>
</gene>
<evidence type="ECO:0000256" key="1">
    <source>
        <dbReference type="SAM" id="MobiDB-lite"/>
    </source>
</evidence>
<protein>
    <submittedName>
        <fullName evidence="2">Predicted protein</fullName>
    </submittedName>
</protein>
<dbReference type="RefSeq" id="XP_003056519.1">
    <property type="nucleotide sequence ID" value="XM_003056473.1"/>
</dbReference>
<proteinExistence type="predicted"/>
<dbReference type="AlphaFoldDB" id="C1ML94"/>
<accession>C1ML94</accession>
<name>C1ML94_MICPC</name>